<dbReference type="SMART" id="SM00034">
    <property type="entry name" value="CLECT"/>
    <property type="match status" value="1"/>
</dbReference>
<name>A0A9U8ELJ7_BIOGL</name>
<dbReference type="KEGG" id="bgt:106077492"/>
<dbReference type="Gene3D" id="3.10.100.10">
    <property type="entry name" value="Mannose-Binding Protein A, subunit A"/>
    <property type="match status" value="1"/>
</dbReference>
<keyword evidence="2" id="KW-0732">Signal</keyword>
<keyword evidence="1" id="KW-0175">Coiled coil</keyword>
<dbReference type="PANTHER" id="PTHR22802:SF456">
    <property type="entry name" value="FI01427P"/>
    <property type="match status" value="1"/>
</dbReference>
<dbReference type="Pfam" id="PF00059">
    <property type="entry name" value="Lectin_C"/>
    <property type="match status" value="1"/>
</dbReference>
<dbReference type="AlphaFoldDB" id="A0A9U8ELJ7"/>
<keyword evidence="4" id="KW-1185">Reference proteome</keyword>
<dbReference type="InterPro" id="IPR016186">
    <property type="entry name" value="C-type_lectin-like/link_sf"/>
</dbReference>
<evidence type="ECO:0000256" key="1">
    <source>
        <dbReference type="SAM" id="Coils"/>
    </source>
</evidence>
<feature type="signal peptide" evidence="2">
    <location>
        <begin position="1"/>
        <end position="29"/>
    </location>
</feature>
<dbReference type="PROSITE" id="PS50041">
    <property type="entry name" value="C_TYPE_LECTIN_2"/>
    <property type="match status" value="1"/>
</dbReference>
<dbReference type="InterPro" id="IPR016187">
    <property type="entry name" value="CTDL_fold"/>
</dbReference>
<dbReference type="PANTHER" id="PTHR22802">
    <property type="entry name" value="C-TYPE LECTIN SUPERFAMILY MEMBER"/>
    <property type="match status" value="1"/>
</dbReference>
<evidence type="ECO:0000313" key="4">
    <source>
        <dbReference type="Proteomes" id="UP001165740"/>
    </source>
</evidence>
<accession>A0A9U8ELJ7</accession>
<feature type="chain" id="PRO_5040947651" evidence="2">
    <location>
        <begin position="30"/>
        <end position="359"/>
    </location>
</feature>
<evidence type="ECO:0000256" key="2">
    <source>
        <dbReference type="SAM" id="SignalP"/>
    </source>
</evidence>
<feature type="domain" description="C-type lectin" evidence="3">
    <location>
        <begin position="243"/>
        <end position="340"/>
    </location>
</feature>
<dbReference type="InterPro" id="IPR051004">
    <property type="entry name" value="DC-SIGN_domain-containing"/>
</dbReference>
<dbReference type="InterPro" id="IPR001304">
    <property type="entry name" value="C-type_lectin-like"/>
</dbReference>
<proteinExistence type="predicted"/>
<gene>
    <name evidence="5" type="primary">LOC106077492</name>
</gene>
<dbReference type="RefSeq" id="XP_013093691.2">
    <property type="nucleotide sequence ID" value="XM_013238237.2"/>
</dbReference>
<dbReference type="GeneID" id="106077492"/>
<reference evidence="5" key="1">
    <citation type="submission" date="2025-08" db="UniProtKB">
        <authorList>
            <consortium name="RefSeq"/>
        </authorList>
    </citation>
    <scope>IDENTIFICATION</scope>
</reference>
<evidence type="ECO:0000313" key="5">
    <source>
        <dbReference type="RefSeq" id="XP_013093691.2"/>
    </source>
</evidence>
<feature type="coiled-coil region" evidence="1">
    <location>
        <begin position="163"/>
        <end position="190"/>
    </location>
</feature>
<dbReference type="OrthoDB" id="6053629at2759"/>
<dbReference type="CDD" id="cd00037">
    <property type="entry name" value="CLECT"/>
    <property type="match status" value="1"/>
</dbReference>
<evidence type="ECO:0000259" key="3">
    <source>
        <dbReference type="PROSITE" id="PS50041"/>
    </source>
</evidence>
<organism evidence="4 5">
    <name type="scientific">Biomphalaria glabrata</name>
    <name type="common">Bloodfluke planorb</name>
    <name type="synonym">Freshwater snail</name>
    <dbReference type="NCBI Taxonomy" id="6526"/>
    <lineage>
        <taxon>Eukaryota</taxon>
        <taxon>Metazoa</taxon>
        <taxon>Spiralia</taxon>
        <taxon>Lophotrochozoa</taxon>
        <taxon>Mollusca</taxon>
        <taxon>Gastropoda</taxon>
        <taxon>Heterobranchia</taxon>
        <taxon>Euthyneura</taxon>
        <taxon>Panpulmonata</taxon>
        <taxon>Hygrophila</taxon>
        <taxon>Lymnaeoidea</taxon>
        <taxon>Planorbidae</taxon>
        <taxon>Biomphalaria</taxon>
    </lineage>
</organism>
<dbReference type="Proteomes" id="UP001165740">
    <property type="component" value="Chromosome 6"/>
</dbReference>
<sequence length="359" mass="40254">MVNNEQKMFHKNLLCFVFLVLLLLGSSESLLTAVATPSQLNIGLSNSLDVRCYYQPSNGSPSALVSLIIGRSNNGTAFDDLASVNVFSGQKVFTTEGVTATSAINNNGESYLNLHWDFPGEFASGNYECSAQGPDDVGHNLVITNTTSVSYSKPDQDVLLVKIREMDALLKRLQDTISELRNNNSAEDIRLATSIYNVEQCCIANTKKTDDILLLDNVRDNTYRALLWNLQPQFISYNLNNRYLISKGIFQSVQDAEKLCNAFNSHLVEINSPEEYNLVSSWLQNTTDINYVYTGVTKVGDQWMYRHSNRPVDYFNWADSEPKTGAENDCMFMEVSMNWQMTSYKCASPSPIHALCEVE</sequence>
<dbReference type="SUPFAM" id="SSF56436">
    <property type="entry name" value="C-type lectin-like"/>
    <property type="match status" value="1"/>
</dbReference>
<protein>
    <submittedName>
        <fullName evidence="5">Uncharacterized protein LOC106077492</fullName>
    </submittedName>
</protein>